<dbReference type="AlphaFoldDB" id="A0A383E8Z9"/>
<evidence type="ECO:0000313" key="1">
    <source>
        <dbReference type="EMBL" id="SVE53181.1"/>
    </source>
</evidence>
<reference evidence="1" key="1">
    <citation type="submission" date="2018-05" db="EMBL/GenBank/DDBJ databases">
        <authorList>
            <person name="Lanie J.A."/>
            <person name="Ng W.-L."/>
            <person name="Kazmierczak K.M."/>
            <person name="Andrzejewski T.M."/>
            <person name="Davidsen T.M."/>
            <person name="Wayne K.J."/>
            <person name="Tettelin H."/>
            <person name="Glass J.I."/>
            <person name="Rusch D."/>
            <person name="Podicherti R."/>
            <person name="Tsui H.-C.T."/>
            <person name="Winkler M.E."/>
        </authorList>
    </citation>
    <scope>NUCLEOTIDE SEQUENCE</scope>
</reference>
<proteinExistence type="predicted"/>
<dbReference type="EMBL" id="UINC01223827">
    <property type="protein sequence ID" value="SVE53181.1"/>
    <property type="molecule type" value="Genomic_DNA"/>
</dbReference>
<gene>
    <name evidence="1" type="ORF">METZ01_LOCUS506035</name>
</gene>
<accession>A0A383E8Z9</accession>
<feature type="non-terminal residue" evidence="1">
    <location>
        <position position="160"/>
    </location>
</feature>
<sequence>VLHPSSTRPLNSAGFLPALLLGLLASGPLFSQAGTRLFVWVRPASEADLLLSRSSAPNLRKLARCGAALPRLSSLAAGALAAELRKSGGLLPQGKFSELGQAVAAANAPAAGGALARLKARFGKPKGDDVKPAQTLAATPQLVNKIFSSFDKGARLVFKT</sequence>
<organism evidence="1">
    <name type="scientific">marine metagenome</name>
    <dbReference type="NCBI Taxonomy" id="408172"/>
    <lineage>
        <taxon>unclassified sequences</taxon>
        <taxon>metagenomes</taxon>
        <taxon>ecological metagenomes</taxon>
    </lineage>
</organism>
<name>A0A383E8Z9_9ZZZZ</name>
<protein>
    <submittedName>
        <fullName evidence="1">Uncharacterized protein</fullName>
    </submittedName>
</protein>
<feature type="non-terminal residue" evidence="1">
    <location>
        <position position="1"/>
    </location>
</feature>